<sequence>MNNPFRERANASLARGLPPPSTPRAPPPPRELTANGRSRLGSGEAARARAGGGRREMGELGGGARSWRLCSPPLRPKNEWAGAALKFGRI</sequence>
<evidence type="ECO:0000256" key="1">
    <source>
        <dbReference type="SAM" id="MobiDB-lite"/>
    </source>
</evidence>
<protein>
    <submittedName>
        <fullName evidence="2">Uncharacterized protein</fullName>
    </submittedName>
</protein>
<organism evidence="2 3">
    <name type="scientific">Oryza meyeriana var. granulata</name>
    <dbReference type="NCBI Taxonomy" id="110450"/>
    <lineage>
        <taxon>Eukaryota</taxon>
        <taxon>Viridiplantae</taxon>
        <taxon>Streptophyta</taxon>
        <taxon>Embryophyta</taxon>
        <taxon>Tracheophyta</taxon>
        <taxon>Spermatophyta</taxon>
        <taxon>Magnoliopsida</taxon>
        <taxon>Liliopsida</taxon>
        <taxon>Poales</taxon>
        <taxon>Poaceae</taxon>
        <taxon>BOP clade</taxon>
        <taxon>Oryzoideae</taxon>
        <taxon>Oryzeae</taxon>
        <taxon>Oryzinae</taxon>
        <taxon>Oryza</taxon>
        <taxon>Oryza meyeriana</taxon>
    </lineage>
</organism>
<evidence type="ECO:0000313" key="3">
    <source>
        <dbReference type="Proteomes" id="UP000479710"/>
    </source>
</evidence>
<feature type="compositionally biased region" description="Low complexity" evidence="1">
    <location>
        <begin position="36"/>
        <end position="49"/>
    </location>
</feature>
<proteinExistence type="predicted"/>
<feature type="compositionally biased region" description="Pro residues" evidence="1">
    <location>
        <begin position="17"/>
        <end position="30"/>
    </location>
</feature>
<reference evidence="2 3" key="1">
    <citation type="submission" date="2019-11" db="EMBL/GenBank/DDBJ databases">
        <title>Whole genome sequence of Oryza granulata.</title>
        <authorList>
            <person name="Li W."/>
        </authorList>
    </citation>
    <scope>NUCLEOTIDE SEQUENCE [LARGE SCALE GENOMIC DNA]</scope>
    <source>
        <strain evidence="3">cv. Menghai</strain>
        <tissue evidence="2">Leaf</tissue>
    </source>
</reference>
<name>A0A6G1DP99_9ORYZ</name>
<dbReference type="Proteomes" id="UP000479710">
    <property type="component" value="Unassembled WGS sequence"/>
</dbReference>
<accession>A0A6G1DP99</accession>
<keyword evidence="3" id="KW-1185">Reference proteome</keyword>
<dbReference type="EMBL" id="SPHZ02000006">
    <property type="protein sequence ID" value="KAF0914448.1"/>
    <property type="molecule type" value="Genomic_DNA"/>
</dbReference>
<dbReference type="AlphaFoldDB" id="A0A6G1DP99"/>
<comment type="caution">
    <text evidence="2">The sequence shown here is derived from an EMBL/GenBank/DDBJ whole genome shotgun (WGS) entry which is preliminary data.</text>
</comment>
<evidence type="ECO:0000313" key="2">
    <source>
        <dbReference type="EMBL" id="KAF0914448.1"/>
    </source>
</evidence>
<gene>
    <name evidence="2" type="ORF">E2562_028526</name>
</gene>
<feature type="region of interest" description="Disordered" evidence="1">
    <location>
        <begin position="1"/>
        <end position="75"/>
    </location>
</feature>